<sequence length="258" mass="27527">MRRGRALTGVLSAIAAQVLGNLGGIVISALTKDELDPLTVALAVTGVSVVIGLLVTLLPEGERHPVGAAPRQYRSPGRRPTYVPTAAAVLVILILFGIGGVAAAWALQKGYGALCGQAGLCRSTDAAQITAYATGRAPWVVEGYGHRFEVVSTVRSTSEWQFKKRPSITVTAYVTRSQKTFQPAMDYRISDQGSGTALEAVPFQGSGDGNPPIGQRSKLVFVVWDASPRATRLVFTLHDFYWPDGRDLILQDVPVPGR</sequence>
<keyword evidence="1" id="KW-0472">Membrane</keyword>
<name>A0ABQ5QRA2_9ACTN</name>
<evidence type="ECO:0000313" key="2">
    <source>
        <dbReference type="EMBL" id="GLH97148.1"/>
    </source>
</evidence>
<comment type="caution">
    <text evidence="2">The sequence shown here is derived from an EMBL/GenBank/DDBJ whole genome shotgun (WGS) entry which is preliminary data.</text>
</comment>
<dbReference type="Proteomes" id="UP001144280">
    <property type="component" value="Unassembled WGS sequence"/>
</dbReference>
<keyword evidence="1" id="KW-0812">Transmembrane</keyword>
<protein>
    <recommendedName>
        <fullName evidence="4">DUF4352 domain-containing protein</fullName>
    </recommendedName>
</protein>
<evidence type="ECO:0000313" key="3">
    <source>
        <dbReference type="Proteomes" id="UP001144280"/>
    </source>
</evidence>
<evidence type="ECO:0000256" key="1">
    <source>
        <dbReference type="SAM" id="Phobius"/>
    </source>
</evidence>
<dbReference type="EMBL" id="BSDI01000009">
    <property type="protein sequence ID" value="GLH97148.1"/>
    <property type="molecule type" value="Genomic_DNA"/>
</dbReference>
<feature type="transmembrane region" description="Helical" evidence="1">
    <location>
        <begin position="80"/>
        <end position="107"/>
    </location>
</feature>
<keyword evidence="3" id="KW-1185">Reference proteome</keyword>
<organism evidence="2 3">
    <name type="scientific">Phytohabitans aurantiacus</name>
    <dbReference type="NCBI Taxonomy" id="3016789"/>
    <lineage>
        <taxon>Bacteria</taxon>
        <taxon>Bacillati</taxon>
        <taxon>Actinomycetota</taxon>
        <taxon>Actinomycetes</taxon>
        <taxon>Micromonosporales</taxon>
        <taxon>Micromonosporaceae</taxon>
    </lineage>
</organism>
<evidence type="ECO:0008006" key="4">
    <source>
        <dbReference type="Google" id="ProtNLM"/>
    </source>
</evidence>
<keyword evidence="1" id="KW-1133">Transmembrane helix</keyword>
<reference evidence="2" key="1">
    <citation type="submission" date="2022-12" db="EMBL/GenBank/DDBJ databases">
        <title>New Phytohabitans aurantiacus sp. RD004123 nov., an actinomycete isolated from soil.</title>
        <authorList>
            <person name="Triningsih D.W."/>
            <person name="Harunari E."/>
            <person name="Igarashi Y."/>
        </authorList>
    </citation>
    <scope>NUCLEOTIDE SEQUENCE</scope>
    <source>
        <strain evidence="2">RD004123</strain>
    </source>
</reference>
<accession>A0ABQ5QRA2</accession>
<gene>
    <name evidence="2" type="ORF">Pa4123_24230</name>
</gene>
<feature type="transmembrane region" description="Helical" evidence="1">
    <location>
        <begin position="38"/>
        <end position="59"/>
    </location>
</feature>
<proteinExistence type="predicted"/>